<feature type="chain" id="PRO_5011583332" evidence="1">
    <location>
        <begin position="24"/>
        <end position="94"/>
    </location>
</feature>
<reference evidence="3" key="1">
    <citation type="submission" date="2016-10" db="EMBL/GenBank/DDBJ databases">
        <authorList>
            <person name="Varghese N."/>
            <person name="Submissions S."/>
        </authorList>
    </citation>
    <scope>NUCLEOTIDE SEQUENCE [LARGE SCALE GENOMIC DNA]</scope>
    <source>
        <strain evidence="3">CGMCC 1.12041</strain>
    </source>
</reference>
<evidence type="ECO:0000313" key="3">
    <source>
        <dbReference type="Proteomes" id="UP000198639"/>
    </source>
</evidence>
<dbReference type="AlphaFoldDB" id="A0A1I1M569"/>
<dbReference type="Proteomes" id="UP000198639">
    <property type="component" value="Unassembled WGS sequence"/>
</dbReference>
<evidence type="ECO:0000313" key="2">
    <source>
        <dbReference type="EMBL" id="SFC79892.1"/>
    </source>
</evidence>
<dbReference type="STRING" id="1164594.SAMN05216204_110100"/>
<name>A0A1I1M569_9BURK</name>
<protein>
    <submittedName>
        <fullName evidence="2">Uncharacterized protein</fullName>
    </submittedName>
</protein>
<sequence>MRRHALTALAPLGFCLFIDAASADTITGRHPENVFTRMYADLPSYAGQTSYARTAPQQMGAQTGMLDAGDNLTDPIQSILNPAVFGTHNPDTPT</sequence>
<keyword evidence="1" id="KW-0732">Signal</keyword>
<organism evidence="2 3">
    <name type="scientific">Massilia yuzhufengensis</name>
    <dbReference type="NCBI Taxonomy" id="1164594"/>
    <lineage>
        <taxon>Bacteria</taxon>
        <taxon>Pseudomonadati</taxon>
        <taxon>Pseudomonadota</taxon>
        <taxon>Betaproteobacteria</taxon>
        <taxon>Burkholderiales</taxon>
        <taxon>Oxalobacteraceae</taxon>
        <taxon>Telluria group</taxon>
        <taxon>Massilia</taxon>
    </lineage>
</organism>
<gene>
    <name evidence="2" type="ORF">SAMN05216204_110100</name>
</gene>
<feature type="signal peptide" evidence="1">
    <location>
        <begin position="1"/>
        <end position="23"/>
    </location>
</feature>
<keyword evidence="3" id="KW-1185">Reference proteome</keyword>
<dbReference type="RefSeq" id="WP_177207713.1">
    <property type="nucleotide sequence ID" value="NZ_FOLD01000010.1"/>
</dbReference>
<dbReference type="EMBL" id="FOLD01000010">
    <property type="protein sequence ID" value="SFC79892.1"/>
    <property type="molecule type" value="Genomic_DNA"/>
</dbReference>
<accession>A0A1I1M569</accession>
<evidence type="ECO:0000256" key="1">
    <source>
        <dbReference type="SAM" id="SignalP"/>
    </source>
</evidence>
<proteinExistence type="predicted"/>